<proteinExistence type="inferred from homology"/>
<evidence type="ECO:0000313" key="8">
    <source>
        <dbReference type="EMBL" id="KAK0516257.1"/>
    </source>
</evidence>
<dbReference type="InterPro" id="IPR017972">
    <property type="entry name" value="Cyt_P450_CS"/>
</dbReference>
<organism evidence="8 9">
    <name type="scientific">Cladonia borealis</name>
    <dbReference type="NCBI Taxonomy" id="184061"/>
    <lineage>
        <taxon>Eukaryota</taxon>
        <taxon>Fungi</taxon>
        <taxon>Dikarya</taxon>
        <taxon>Ascomycota</taxon>
        <taxon>Pezizomycotina</taxon>
        <taxon>Lecanoromycetes</taxon>
        <taxon>OSLEUM clade</taxon>
        <taxon>Lecanoromycetidae</taxon>
        <taxon>Lecanorales</taxon>
        <taxon>Lecanorineae</taxon>
        <taxon>Cladoniaceae</taxon>
        <taxon>Cladonia</taxon>
    </lineage>
</organism>
<dbReference type="GO" id="GO:0005506">
    <property type="term" value="F:iron ion binding"/>
    <property type="evidence" value="ECO:0007669"/>
    <property type="project" value="InterPro"/>
</dbReference>
<dbReference type="Pfam" id="PF00067">
    <property type="entry name" value="p450"/>
    <property type="match status" value="1"/>
</dbReference>
<dbReference type="PANTHER" id="PTHR24304:SF2">
    <property type="entry name" value="24-HYDROXYCHOLESTEROL 7-ALPHA-HYDROXYLASE"/>
    <property type="match status" value="1"/>
</dbReference>
<comment type="caution">
    <text evidence="8">The sequence shown here is derived from an EMBL/GenBank/DDBJ whole genome shotgun (WGS) entry which is preliminary data.</text>
</comment>
<evidence type="ECO:0000256" key="7">
    <source>
        <dbReference type="RuleBase" id="RU000461"/>
    </source>
</evidence>
<accession>A0AA39R7E0</accession>
<evidence type="ECO:0000256" key="4">
    <source>
        <dbReference type="ARBA" id="ARBA00022723"/>
    </source>
</evidence>
<dbReference type="EMBL" id="JAFEKC020000002">
    <property type="protein sequence ID" value="KAK0516257.1"/>
    <property type="molecule type" value="Genomic_DNA"/>
</dbReference>
<protein>
    <recommendedName>
        <fullName evidence="10">Cytochrome P450</fullName>
    </recommendedName>
</protein>
<evidence type="ECO:0008006" key="10">
    <source>
        <dbReference type="Google" id="ProtNLM"/>
    </source>
</evidence>
<keyword evidence="9" id="KW-1185">Reference proteome</keyword>
<evidence type="ECO:0000256" key="1">
    <source>
        <dbReference type="ARBA" id="ARBA00001971"/>
    </source>
</evidence>
<keyword evidence="5 6" id="KW-0408">Iron</keyword>
<evidence type="ECO:0000256" key="3">
    <source>
        <dbReference type="ARBA" id="ARBA00022617"/>
    </source>
</evidence>
<comment type="cofactor">
    <cofactor evidence="1 6">
        <name>heme</name>
        <dbReference type="ChEBI" id="CHEBI:30413"/>
    </cofactor>
</comment>
<dbReference type="PRINTS" id="PR00465">
    <property type="entry name" value="EP450IV"/>
</dbReference>
<dbReference type="GO" id="GO:0020037">
    <property type="term" value="F:heme binding"/>
    <property type="evidence" value="ECO:0007669"/>
    <property type="project" value="InterPro"/>
</dbReference>
<dbReference type="AlphaFoldDB" id="A0AA39R7E0"/>
<dbReference type="Gene3D" id="1.10.630.10">
    <property type="entry name" value="Cytochrome P450"/>
    <property type="match status" value="1"/>
</dbReference>
<keyword evidence="7" id="KW-0503">Monooxygenase</keyword>
<dbReference type="Proteomes" id="UP001166286">
    <property type="component" value="Unassembled WGS sequence"/>
</dbReference>
<dbReference type="PANTHER" id="PTHR24304">
    <property type="entry name" value="CYTOCHROME P450 FAMILY 7"/>
    <property type="match status" value="1"/>
</dbReference>
<dbReference type="SUPFAM" id="SSF48264">
    <property type="entry name" value="Cytochrome P450"/>
    <property type="match status" value="1"/>
</dbReference>
<dbReference type="GO" id="GO:0008395">
    <property type="term" value="F:steroid hydroxylase activity"/>
    <property type="evidence" value="ECO:0007669"/>
    <property type="project" value="TreeGrafter"/>
</dbReference>
<name>A0AA39R7E0_9LECA</name>
<evidence type="ECO:0000256" key="2">
    <source>
        <dbReference type="ARBA" id="ARBA00010617"/>
    </source>
</evidence>
<evidence type="ECO:0000256" key="5">
    <source>
        <dbReference type="ARBA" id="ARBA00023004"/>
    </source>
</evidence>
<evidence type="ECO:0000313" key="9">
    <source>
        <dbReference type="Proteomes" id="UP001166286"/>
    </source>
</evidence>
<dbReference type="GO" id="GO:0016705">
    <property type="term" value="F:oxidoreductase activity, acting on paired donors, with incorporation or reduction of molecular oxygen"/>
    <property type="evidence" value="ECO:0007669"/>
    <property type="project" value="InterPro"/>
</dbReference>
<dbReference type="InterPro" id="IPR002403">
    <property type="entry name" value="Cyt_P450_E_grp-IV"/>
</dbReference>
<dbReference type="InterPro" id="IPR036396">
    <property type="entry name" value="Cyt_P450_sf"/>
</dbReference>
<gene>
    <name evidence="8" type="ORF">JMJ35_000860</name>
</gene>
<keyword evidence="4 6" id="KW-0479">Metal-binding</keyword>
<keyword evidence="3 6" id="KW-0349">Heme</keyword>
<sequence length="521" mass="59335">MFVQIFRFLQLVASDRNGSIDYLRLTLPTLALAWLSWRIWAFTLKPAFQPREPRELPYWIPSHAISFFRDTEGILTRARLYFGNSREPFALTVAGARLYIITAPQDATEIYKNSKTLTFDEYVRDVMKSIGVSDDGITKLWKPPGENGNDRLHKALAHAAEGYYREQLLPGHQLDILWERVLGEIASSINWDNLPVSTLNGQEGSKSLSLLEWTSDVLLKSVVNGFFGDRLLQMDRQLLQNFAAFDKESWKLTYKLPRIIAKDMYEAKDKMVRTVEAYLRLPKDQRSEATWLVKKLEIETAKMDMDSQDLAAMITSLVWVILSNAYKLCFWMMAYLVHDSLLYAAIKAEVTVAVGGGLLRLETRLDECPRLAALYDEVLRLTASSASIRTVESDTTLRNVVLSAGGKVLLPFRQLHFNEKVFGNNVDECDAERFLRDKDLSNSSSFRPFGGGSTYCPGRYVARREVMVFIALAMSRFDDIMLAENELFAFPKLDTKTPSLGIMMPMIGEDVQVVVRKHRST</sequence>
<feature type="binding site" description="axial binding residue" evidence="6">
    <location>
        <position position="456"/>
    </location>
    <ligand>
        <name>heme</name>
        <dbReference type="ChEBI" id="CHEBI:30413"/>
    </ligand>
    <ligandPart>
        <name>Fe</name>
        <dbReference type="ChEBI" id="CHEBI:18248"/>
    </ligandPart>
</feature>
<comment type="similarity">
    <text evidence="2 7">Belongs to the cytochrome P450 family.</text>
</comment>
<keyword evidence="7" id="KW-0560">Oxidoreductase</keyword>
<dbReference type="InterPro" id="IPR001128">
    <property type="entry name" value="Cyt_P450"/>
</dbReference>
<dbReference type="InterPro" id="IPR050529">
    <property type="entry name" value="CYP450_sterol_14alpha_dmase"/>
</dbReference>
<evidence type="ECO:0000256" key="6">
    <source>
        <dbReference type="PIRSR" id="PIRSR602403-1"/>
    </source>
</evidence>
<reference evidence="8" key="1">
    <citation type="submission" date="2023-03" db="EMBL/GenBank/DDBJ databases">
        <title>Complete genome of Cladonia borealis.</title>
        <authorList>
            <person name="Park H."/>
        </authorList>
    </citation>
    <scope>NUCLEOTIDE SEQUENCE</scope>
    <source>
        <strain evidence="8">ANT050790</strain>
    </source>
</reference>
<dbReference type="CDD" id="cd11040">
    <property type="entry name" value="CYP7_CYP8-like"/>
    <property type="match status" value="1"/>
</dbReference>
<dbReference type="PROSITE" id="PS00086">
    <property type="entry name" value="CYTOCHROME_P450"/>
    <property type="match status" value="1"/>
</dbReference>